<protein>
    <submittedName>
        <fullName evidence="1">Hypothetical_protein</fullName>
    </submittedName>
</protein>
<evidence type="ECO:0000313" key="2">
    <source>
        <dbReference type="Proteomes" id="UP001642409"/>
    </source>
</evidence>
<evidence type="ECO:0000313" key="1">
    <source>
        <dbReference type="EMBL" id="CAL5978362.1"/>
    </source>
</evidence>
<dbReference type="Proteomes" id="UP001642409">
    <property type="component" value="Unassembled WGS sequence"/>
</dbReference>
<reference evidence="1 2" key="1">
    <citation type="submission" date="2024-07" db="EMBL/GenBank/DDBJ databases">
        <authorList>
            <person name="Akdeniz Z."/>
        </authorList>
    </citation>
    <scope>NUCLEOTIDE SEQUENCE [LARGE SCALE GENOMIC DNA]</scope>
</reference>
<proteinExistence type="predicted"/>
<keyword evidence="2" id="KW-1185">Reference proteome</keyword>
<dbReference type="EMBL" id="CAXDID020000009">
    <property type="protein sequence ID" value="CAL5978362.1"/>
    <property type="molecule type" value="Genomic_DNA"/>
</dbReference>
<name>A0ABP1GU43_9EUKA</name>
<comment type="caution">
    <text evidence="1">The sequence shown here is derived from an EMBL/GenBank/DDBJ whole genome shotgun (WGS) entry which is preliminary data.</text>
</comment>
<gene>
    <name evidence="1" type="ORF">HINF_LOCUS4743</name>
</gene>
<accession>A0ABP1GU43</accession>
<sequence>MKSATLALKARVQAEEKRTVRMVSQIVRLDHIAEFLLFDAVADLSVFEKQVVAVLALADSDRLKEHGRAQNLHEILHVWSGFISTTRYALVCRQPCNFENNDLRISDSVLICYKKFAKWLDGKIILNCKSNQSLIINQSPVTARYATLHTLLCNKN</sequence>
<organism evidence="1 2">
    <name type="scientific">Hexamita inflata</name>
    <dbReference type="NCBI Taxonomy" id="28002"/>
    <lineage>
        <taxon>Eukaryota</taxon>
        <taxon>Metamonada</taxon>
        <taxon>Diplomonadida</taxon>
        <taxon>Hexamitidae</taxon>
        <taxon>Hexamitinae</taxon>
        <taxon>Hexamita</taxon>
    </lineage>
</organism>